<protein>
    <submittedName>
        <fullName evidence="3">Uncharacterized protein</fullName>
    </submittedName>
</protein>
<dbReference type="EMBL" id="MU827808">
    <property type="protein sequence ID" value="KAJ7325337.1"/>
    <property type="molecule type" value="Genomic_DNA"/>
</dbReference>
<feature type="chain" id="PRO_5040827962" evidence="2">
    <location>
        <begin position="26"/>
        <end position="125"/>
    </location>
</feature>
<name>A0A9W9YC54_9CNID</name>
<keyword evidence="2" id="KW-0732">Signal</keyword>
<accession>A0A9W9YC54</accession>
<dbReference type="Proteomes" id="UP001163046">
    <property type="component" value="Unassembled WGS sequence"/>
</dbReference>
<evidence type="ECO:0000256" key="2">
    <source>
        <dbReference type="SAM" id="SignalP"/>
    </source>
</evidence>
<feature type="region of interest" description="Disordered" evidence="1">
    <location>
        <begin position="101"/>
        <end position="125"/>
    </location>
</feature>
<dbReference type="AlphaFoldDB" id="A0A9W9YC54"/>
<evidence type="ECO:0000313" key="4">
    <source>
        <dbReference type="Proteomes" id="UP001163046"/>
    </source>
</evidence>
<evidence type="ECO:0000256" key="1">
    <source>
        <dbReference type="SAM" id="MobiDB-lite"/>
    </source>
</evidence>
<gene>
    <name evidence="3" type="ORF">OS493_029883</name>
</gene>
<sequence length="125" mass="14148">MNRKSVILVLVIAVLSLTLKSYSEAFTGPLRQGRTELSRQSLKLRHTAVCGFHDMKKQCYAYLKRLCLRGKNVSCDFKIHRRNHLEGSGISSKFESKVHKAKTASLEANRHENSTASDGRFVKIN</sequence>
<keyword evidence="4" id="KW-1185">Reference proteome</keyword>
<proteinExistence type="predicted"/>
<feature type="signal peptide" evidence="2">
    <location>
        <begin position="1"/>
        <end position="25"/>
    </location>
</feature>
<evidence type="ECO:0000313" key="3">
    <source>
        <dbReference type="EMBL" id="KAJ7325337.1"/>
    </source>
</evidence>
<organism evidence="3 4">
    <name type="scientific">Desmophyllum pertusum</name>
    <dbReference type="NCBI Taxonomy" id="174260"/>
    <lineage>
        <taxon>Eukaryota</taxon>
        <taxon>Metazoa</taxon>
        <taxon>Cnidaria</taxon>
        <taxon>Anthozoa</taxon>
        <taxon>Hexacorallia</taxon>
        <taxon>Scleractinia</taxon>
        <taxon>Caryophylliina</taxon>
        <taxon>Caryophylliidae</taxon>
        <taxon>Desmophyllum</taxon>
    </lineage>
</organism>
<comment type="caution">
    <text evidence="3">The sequence shown here is derived from an EMBL/GenBank/DDBJ whole genome shotgun (WGS) entry which is preliminary data.</text>
</comment>
<reference evidence="3" key="1">
    <citation type="submission" date="2023-01" db="EMBL/GenBank/DDBJ databases">
        <title>Genome assembly of the deep-sea coral Lophelia pertusa.</title>
        <authorList>
            <person name="Herrera S."/>
            <person name="Cordes E."/>
        </authorList>
    </citation>
    <scope>NUCLEOTIDE SEQUENCE</scope>
    <source>
        <strain evidence="3">USNM1676648</strain>
        <tissue evidence="3">Polyp</tissue>
    </source>
</reference>